<accession>G4CPI5</accession>
<keyword evidence="4" id="KW-0378">Hydrolase</keyword>
<feature type="transmembrane region" description="Helical" evidence="2">
    <location>
        <begin position="545"/>
        <end position="571"/>
    </location>
</feature>
<dbReference type="STRING" id="1030841.HMPREF9370_0995"/>
<keyword evidence="2" id="KW-1133">Transmembrane helix</keyword>
<evidence type="ECO:0000256" key="1">
    <source>
        <dbReference type="SAM" id="Coils"/>
    </source>
</evidence>
<dbReference type="AlphaFoldDB" id="G4CPI5"/>
<organism evidence="4 5">
    <name type="scientific">Neisseria wadsworthii 9715</name>
    <dbReference type="NCBI Taxonomy" id="1030841"/>
    <lineage>
        <taxon>Bacteria</taxon>
        <taxon>Pseudomonadati</taxon>
        <taxon>Pseudomonadota</taxon>
        <taxon>Betaproteobacteria</taxon>
        <taxon>Neisseriales</taxon>
        <taxon>Neisseriaceae</taxon>
        <taxon>Neisseria</taxon>
    </lineage>
</organism>
<dbReference type="EC" id="3.6.1.11" evidence="4"/>
<keyword evidence="2" id="KW-0812">Transmembrane</keyword>
<name>G4CPI5_9NEIS</name>
<proteinExistence type="predicted"/>
<dbReference type="Pfam" id="PF10145">
    <property type="entry name" value="PhageMin_Tail"/>
    <property type="match status" value="1"/>
</dbReference>
<keyword evidence="2" id="KW-0472">Membrane</keyword>
<feature type="transmembrane region" description="Helical" evidence="2">
    <location>
        <begin position="626"/>
        <end position="643"/>
    </location>
</feature>
<evidence type="ECO:0000259" key="3">
    <source>
        <dbReference type="Pfam" id="PF10145"/>
    </source>
</evidence>
<evidence type="ECO:0000256" key="2">
    <source>
        <dbReference type="SAM" id="Phobius"/>
    </source>
</evidence>
<feature type="domain" description="Phage tail tape measure protein" evidence="3">
    <location>
        <begin position="236"/>
        <end position="443"/>
    </location>
</feature>
<dbReference type="EMBL" id="AGAZ01000038">
    <property type="protein sequence ID" value="EGZ47748.1"/>
    <property type="molecule type" value="Genomic_DNA"/>
</dbReference>
<keyword evidence="1" id="KW-0175">Coiled coil</keyword>
<sequence length="855" mass="89966">MANDLVLNIIMKASDKASKEFEKVRRNSQGLSGELGRQQLALKKVEAAQKKLERAGKVRNNLSGLAADLGKVRMRQKELLAEIQASGRATAKQRAEMQSLAKQAGAVAAKQAKYRKELQELNQELKQAGVSGGHFKQQQAALAAASDKAAAAIKRQQAALDRLDKAQARVQKAAEIRDHAAKVSLVAGGAAFAAGRALSVPVKAYAESESAGMDLRVAMMDKTGKVAAEYAEIDALATKLGDKLPGTTADFKNLMTMLIRQGMSAQTILGGTGEAAALLAVQLKKSPEAAAEMAAKLQDATRGTEREMQGIMDSVQRLFYAGVDDNNILGAFSKMSPVLDILGIKGEAAMRKLGPLVGMLDQSGLSGDSAGNALRKVFDRAMSQDVQKAVAKAKKSGMVGADFSLDFTNGKGEFGGMEKMYQELAKLKGLTTQARGELLKSIFKEDAETTQALNVMIDKGRAGYEEFAAKMAAQASLKQRVNEQLGTLSNLWDAASGTGMNFLAAMGESVSGELKTLVEWIGNINEKLSVWAKENPEAANALMKVAAVVTVAVAVLAGLSAVLAAVVLPLASFHYLLTALKVGQFATQLGSLAKVFAVVKSALSGLTLGLWGFAKAAVVFLFTNPFGWAILAVGALALLWYKWDTVKAALLAGWQVIKNTFRDNPILGFVMGPIGAIGTLIANFDRLKAKAIEVKNAIANSGIGRAVSGAYNTVKNWAGFSRGGYTGAGGVNQAAGIVHKGEVVFSQRDVAKFGGWRMVEAIRRGGAGMLALAADKLGVGAQGRPVLSGVVPVPSGGFARPAAGAVSVGGDTVSIHVHAAPGMSERALADKVVDILNRREAAKRRRANSSFLDRD</sequence>
<dbReference type="Proteomes" id="UP000005336">
    <property type="component" value="Unassembled WGS sequence"/>
</dbReference>
<dbReference type="NCBIfam" id="TIGR01760">
    <property type="entry name" value="tape_meas_TP901"/>
    <property type="match status" value="1"/>
</dbReference>
<protein>
    <submittedName>
        <fullName evidence="4">Exopolyphosphatase</fullName>
        <ecNumber evidence="4">3.6.1.11</ecNumber>
    </submittedName>
</protein>
<evidence type="ECO:0000313" key="5">
    <source>
        <dbReference type="Proteomes" id="UP000005336"/>
    </source>
</evidence>
<dbReference type="RefSeq" id="WP_009116137.1">
    <property type="nucleotide sequence ID" value="NZ_JH165159.1"/>
</dbReference>
<reference evidence="4 5" key="1">
    <citation type="submission" date="2011-06" db="EMBL/GenBank/DDBJ databases">
        <authorList>
            <person name="Muzny D."/>
            <person name="Qin X."/>
            <person name="Deng J."/>
            <person name="Jiang H."/>
            <person name="Liu Y."/>
            <person name="Qu J."/>
            <person name="Song X.-Z."/>
            <person name="Zhang L."/>
            <person name="Thornton R."/>
            <person name="Coyle M."/>
            <person name="Francisco L."/>
            <person name="Jackson L."/>
            <person name="Javaid M."/>
            <person name="Korchina V."/>
            <person name="Kovar C."/>
            <person name="Mata R."/>
            <person name="Mathew T."/>
            <person name="Ngo R."/>
            <person name="Nguyen L."/>
            <person name="Nguyen N."/>
            <person name="Okwuonu G."/>
            <person name="Ongeri F."/>
            <person name="Pham C."/>
            <person name="Simmons D."/>
            <person name="Wilczek-Boney K."/>
            <person name="Hale W."/>
            <person name="Jakkamsetti A."/>
            <person name="Pham P."/>
            <person name="Ruth R."/>
            <person name="San Lucas F."/>
            <person name="Warren J."/>
            <person name="Zhang J."/>
            <person name="Zhao Z."/>
            <person name="Zhou C."/>
            <person name="Zhu D."/>
            <person name="Lee S."/>
            <person name="Bess C."/>
            <person name="Blankenburg K."/>
            <person name="Forbes L."/>
            <person name="Fu Q."/>
            <person name="Gubbala S."/>
            <person name="Hirani K."/>
            <person name="Jayaseelan J.C."/>
            <person name="Lara F."/>
            <person name="Munidasa M."/>
            <person name="Palculict T."/>
            <person name="Patil S."/>
            <person name="Pu L.-L."/>
            <person name="Saada N."/>
            <person name="Tang L."/>
            <person name="Weissenberger G."/>
            <person name="Zhu Y."/>
            <person name="Hemphill L."/>
            <person name="Shang Y."/>
            <person name="Youmans B."/>
            <person name="Ayvaz T."/>
            <person name="Ross M."/>
            <person name="Santibanez J."/>
            <person name="Aqrawi P."/>
            <person name="Gross S."/>
            <person name="Joshi V."/>
            <person name="Fowler G."/>
            <person name="Nazareth L."/>
            <person name="Reid J."/>
            <person name="Worley K."/>
            <person name="Petrosino J."/>
            <person name="Highlander S."/>
            <person name="Gibbs R."/>
        </authorList>
    </citation>
    <scope>NUCLEOTIDE SEQUENCE [LARGE SCALE GENOMIC DNA]</scope>
    <source>
        <strain evidence="4 5">9715</strain>
    </source>
</reference>
<feature type="transmembrane region" description="Helical" evidence="2">
    <location>
        <begin position="592"/>
        <end position="614"/>
    </location>
</feature>
<dbReference type="GO" id="GO:0004309">
    <property type="term" value="F:exopolyphosphatase activity"/>
    <property type="evidence" value="ECO:0007669"/>
    <property type="project" value="UniProtKB-EC"/>
</dbReference>
<feature type="coiled-coil region" evidence="1">
    <location>
        <begin position="104"/>
        <end position="131"/>
    </location>
</feature>
<dbReference type="HOGENOM" id="CLU_006757_2_1_4"/>
<keyword evidence="5" id="KW-1185">Reference proteome</keyword>
<dbReference type="PATRIC" id="fig|1030841.3.peg.974"/>
<evidence type="ECO:0000313" key="4">
    <source>
        <dbReference type="EMBL" id="EGZ47748.1"/>
    </source>
</evidence>
<dbReference type="InterPro" id="IPR010090">
    <property type="entry name" value="Phage_tape_meas"/>
</dbReference>
<gene>
    <name evidence="4" type="primary">ppx</name>
    <name evidence="4" type="ORF">HMPREF9370_0995</name>
</gene>
<feature type="transmembrane region" description="Helical" evidence="2">
    <location>
        <begin position="664"/>
        <end position="684"/>
    </location>
</feature>
<comment type="caution">
    <text evidence="4">The sequence shown here is derived from an EMBL/GenBank/DDBJ whole genome shotgun (WGS) entry which is preliminary data.</text>
</comment>